<dbReference type="SUPFAM" id="SSF103481">
    <property type="entry name" value="Multidrug resistance efflux transporter EmrE"/>
    <property type="match status" value="2"/>
</dbReference>
<dbReference type="Pfam" id="PF00892">
    <property type="entry name" value="EamA"/>
    <property type="match status" value="2"/>
</dbReference>
<dbReference type="EMBL" id="DWWL01000043">
    <property type="protein sequence ID" value="HJC47683.1"/>
    <property type="molecule type" value="Genomic_DNA"/>
</dbReference>
<feature type="transmembrane region" description="Helical" evidence="7">
    <location>
        <begin position="7"/>
        <end position="29"/>
    </location>
</feature>
<feature type="transmembrane region" description="Helical" evidence="7">
    <location>
        <begin position="35"/>
        <end position="58"/>
    </location>
</feature>
<feature type="transmembrane region" description="Helical" evidence="7">
    <location>
        <begin position="276"/>
        <end position="295"/>
    </location>
</feature>
<dbReference type="Gene3D" id="1.10.3730.20">
    <property type="match status" value="1"/>
</dbReference>
<evidence type="ECO:0000313" key="9">
    <source>
        <dbReference type="EMBL" id="HJC47683.1"/>
    </source>
</evidence>
<keyword evidence="3" id="KW-1003">Cell membrane</keyword>
<evidence type="ECO:0000256" key="6">
    <source>
        <dbReference type="ARBA" id="ARBA00023136"/>
    </source>
</evidence>
<feature type="domain" description="EamA" evidence="8">
    <location>
        <begin position="151"/>
        <end position="292"/>
    </location>
</feature>
<evidence type="ECO:0000259" key="8">
    <source>
        <dbReference type="Pfam" id="PF00892"/>
    </source>
</evidence>
<keyword evidence="4 7" id="KW-0812">Transmembrane</keyword>
<sequence length="299" mass="31793">MSEQQKACAAACGSNVIFGFSFLASSIAMEAANPLLLLAIRFLLSAGFMTILILTGVVRVQLKGKRPWRLIPLGLLQPVIYFVCENYGIMYTNSSFAGTMIALIPLATLFMGILFLGETCGPAQIGWAVCSFVGVAVVSLFGSEAGVVSVKGILILVAAVLSNALFMVLSRRLAEEFSAFERTYVMFLMGSAAFTVLAAAEYRFDGGQIAQALSGCMKPDFAVAVVYLALVSSVLAFLLINYSTEKIEARRSASFASISTVVSIAAGVIFRGEPFGLPQLVGSVLILLGVYRLNVGESR</sequence>
<evidence type="ECO:0000313" key="10">
    <source>
        <dbReference type="Proteomes" id="UP000823883"/>
    </source>
</evidence>
<feature type="transmembrane region" description="Helical" evidence="7">
    <location>
        <begin position="252"/>
        <end position="270"/>
    </location>
</feature>
<feature type="transmembrane region" description="Helical" evidence="7">
    <location>
        <begin position="70"/>
        <end position="90"/>
    </location>
</feature>
<comment type="similarity">
    <text evidence="2">Belongs to the EamA transporter family.</text>
</comment>
<evidence type="ECO:0000256" key="5">
    <source>
        <dbReference type="ARBA" id="ARBA00022989"/>
    </source>
</evidence>
<evidence type="ECO:0000256" key="3">
    <source>
        <dbReference type="ARBA" id="ARBA00022475"/>
    </source>
</evidence>
<evidence type="ECO:0000256" key="7">
    <source>
        <dbReference type="SAM" id="Phobius"/>
    </source>
</evidence>
<comment type="caution">
    <text evidence="9">The sequence shown here is derived from an EMBL/GenBank/DDBJ whole genome shotgun (WGS) entry which is preliminary data.</text>
</comment>
<keyword evidence="6 7" id="KW-0472">Membrane</keyword>
<dbReference type="InterPro" id="IPR037185">
    <property type="entry name" value="EmrE-like"/>
</dbReference>
<dbReference type="GO" id="GO:0005886">
    <property type="term" value="C:plasma membrane"/>
    <property type="evidence" value="ECO:0007669"/>
    <property type="project" value="UniProtKB-SubCell"/>
</dbReference>
<comment type="subcellular location">
    <subcellularLocation>
        <location evidence="1">Cell membrane</location>
        <topology evidence="1">Multi-pass membrane protein</topology>
    </subcellularLocation>
</comment>
<evidence type="ECO:0000256" key="4">
    <source>
        <dbReference type="ARBA" id="ARBA00022692"/>
    </source>
</evidence>
<feature type="transmembrane region" description="Helical" evidence="7">
    <location>
        <begin position="96"/>
        <end position="117"/>
    </location>
</feature>
<dbReference type="PANTHER" id="PTHR32322:SF18">
    <property type="entry name" value="S-ADENOSYLMETHIONINE_S-ADENOSYLHOMOCYSTEINE TRANSPORTER"/>
    <property type="match status" value="1"/>
</dbReference>
<dbReference type="Proteomes" id="UP000823883">
    <property type="component" value="Unassembled WGS sequence"/>
</dbReference>
<dbReference type="PANTHER" id="PTHR32322">
    <property type="entry name" value="INNER MEMBRANE TRANSPORTER"/>
    <property type="match status" value="1"/>
</dbReference>
<proteinExistence type="inferred from homology"/>
<dbReference type="AlphaFoldDB" id="A0A9D2T5D5"/>
<accession>A0A9D2T5D5</accession>
<name>A0A9D2T5D5_9FIRM</name>
<feature type="transmembrane region" description="Helical" evidence="7">
    <location>
        <begin position="124"/>
        <end position="142"/>
    </location>
</feature>
<dbReference type="InterPro" id="IPR000620">
    <property type="entry name" value="EamA_dom"/>
</dbReference>
<protein>
    <submittedName>
        <fullName evidence="9">DMT family transporter</fullName>
    </submittedName>
</protein>
<organism evidence="9 10">
    <name type="scientific">Candidatus Lachnoclostridium pullistercoris</name>
    <dbReference type="NCBI Taxonomy" id="2838632"/>
    <lineage>
        <taxon>Bacteria</taxon>
        <taxon>Bacillati</taxon>
        <taxon>Bacillota</taxon>
        <taxon>Clostridia</taxon>
        <taxon>Lachnospirales</taxon>
        <taxon>Lachnospiraceae</taxon>
    </lineage>
</organism>
<evidence type="ECO:0000256" key="2">
    <source>
        <dbReference type="ARBA" id="ARBA00007362"/>
    </source>
</evidence>
<reference evidence="9" key="1">
    <citation type="journal article" date="2021" name="PeerJ">
        <title>Extensive microbial diversity within the chicken gut microbiome revealed by metagenomics and culture.</title>
        <authorList>
            <person name="Gilroy R."/>
            <person name="Ravi A."/>
            <person name="Getino M."/>
            <person name="Pursley I."/>
            <person name="Horton D.L."/>
            <person name="Alikhan N.F."/>
            <person name="Baker D."/>
            <person name="Gharbi K."/>
            <person name="Hall N."/>
            <person name="Watson M."/>
            <person name="Adriaenssens E.M."/>
            <person name="Foster-Nyarko E."/>
            <person name="Jarju S."/>
            <person name="Secka A."/>
            <person name="Antonio M."/>
            <person name="Oren A."/>
            <person name="Chaudhuri R.R."/>
            <person name="La Ragione R."/>
            <person name="Hildebrand F."/>
            <person name="Pallen M.J."/>
        </authorList>
    </citation>
    <scope>NUCLEOTIDE SEQUENCE</scope>
    <source>
        <strain evidence="9">CHK183-5548</strain>
    </source>
</reference>
<feature type="transmembrane region" description="Helical" evidence="7">
    <location>
        <begin position="221"/>
        <end position="240"/>
    </location>
</feature>
<reference evidence="9" key="2">
    <citation type="submission" date="2021-04" db="EMBL/GenBank/DDBJ databases">
        <authorList>
            <person name="Gilroy R."/>
        </authorList>
    </citation>
    <scope>NUCLEOTIDE SEQUENCE</scope>
    <source>
        <strain evidence="9">CHK183-5548</strain>
    </source>
</reference>
<feature type="transmembrane region" description="Helical" evidence="7">
    <location>
        <begin position="148"/>
        <end position="170"/>
    </location>
</feature>
<feature type="domain" description="EamA" evidence="8">
    <location>
        <begin position="7"/>
        <end position="139"/>
    </location>
</feature>
<gene>
    <name evidence="9" type="ORF">IAA04_06495</name>
</gene>
<keyword evidence="5 7" id="KW-1133">Transmembrane helix</keyword>
<feature type="transmembrane region" description="Helical" evidence="7">
    <location>
        <begin position="182"/>
        <end position="201"/>
    </location>
</feature>
<dbReference type="InterPro" id="IPR050638">
    <property type="entry name" value="AA-Vitamin_Transporters"/>
</dbReference>
<evidence type="ECO:0000256" key="1">
    <source>
        <dbReference type="ARBA" id="ARBA00004651"/>
    </source>
</evidence>